<keyword evidence="2 5" id="KW-0238">DNA-binding</keyword>
<dbReference type="InterPro" id="IPR039418">
    <property type="entry name" value="LexA-like"/>
</dbReference>
<dbReference type="CDD" id="cd06529">
    <property type="entry name" value="S24_LexA-like"/>
    <property type="match status" value="1"/>
</dbReference>
<reference evidence="5" key="1">
    <citation type="submission" date="2022-07" db="EMBL/GenBank/DDBJ databases">
        <title>Description and genome-wide analysis of Profundicola chukchiensis gen. nov., sp. nov., marine bacteria isolated from bottom sediments of the Chukchi Sea.</title>
        <authorList>
            <person name="Romanenko L."/>
            <person name="Otstavnykh N."/>
            <person name="Kurilenko V."/>
            <person name="Eremeev V."/>
            <person name="Velansky P."/>
            <person name="Mikhailov V."/>
            <person name="Isaeva M."/>
        </authorList>
    </citation>
    <scope>NUCLEOTIDE SEQUENCE</scope>
    <source>
        <strain evidence="5">KMM 9713</strain>
    </source>
</reference>
<evidence type="ECO:0000313" key="5">
    <source>
        <dbReference type="EMBL" id="MDG4946216.1"/>
    </source>
</evidence>
<dbReference type="Gene3D" id="2.10.109.10">
    <property type="entry name" value="Umud Fragment, subunit A"/>
    <property type="match status" value="1"/>
</dbReference>
<dbReference type="PANTHER" id="PTHR40661">
    <property type="match status" value="1"/>
</dbReference>
<dbReference type="SUPFAM" id="SSF47413">
    <property type="entry name" value="lambda repressor-like DNA-binding domains"/>
    <property type="match status" value="1"/>
</dbReference>
<dbReference type="GO" id="GO:0003677">
    <property type="term" value="F:DNA binding"/>
    <property type="evidence" value="ECO:0007669"/>
    <property type="project" value="UniProtKB-KW"/>
</dbReference>
<dbReference type="Proteomes" id="UP001152599">
    <property type="component" value="Unassembled WGS sequence"/>
</dbReference>
<evidence type="ECO:0000259" key="4">
    <source>
        <dbReference type="PROSITE" id="PS50943"/>
    </source>
</evidence>
<dbReference type="Gene3D" id="1.10.260.40">
    <property type="entry name" value="lambda repressor-like DNA-binding domains"/>
    <property type="match status" value="1"/>
</dbReference>
<organism evidence="5 6">
    <name type="scientific">Profundicola chukchiensis</name>
    <dbReference type="NCBI Taxonomy" id="2961959"/>
    <lineage>
        <taxon>Bacteria</taxon>
        <taxon>Pseudomonadati</taxon>
        <taxon>Bacteroidota</taxon>
        <taxon>Flavobacteriia</taxon>
        <taxon>Flavobacteriales</taxon>
        <taxon>Weeksellaceae</taxon>
        <taxon>Profundicola</taxon>
    </lineage>
</organism>
<keyword evidence="6" id="KW-1185">Reference proteome</keyword>
<evidence type="ECO:0000256" key="2">
    <source>
        <dbReference type="ARBA" id="ARBA00023125"/>
    </source>
</evidence>
<keyword evidence="3" id="KW-0804">Transcription</keyword>
<dbReference type="PANTHER" id="PTHR40661:SF3">
    <property type="entry name" value="FELS-1 PROPHAGE TRANSCRIPTIONAL REGULATOR"/>
    <property type="match status" value="1"/>
</dbReference>
<proteinExistence type="predicted"/>
<dbReference type="PROSITE" id="PS50943">
    <property type="entry name" value="HTH_CROC1"/>
    <property type="match status" value="1"/>
</dbReference>
<feature type="domain" description="HTH cro/C1-type" evidence="4">
    <location>
        <begin position="10"/>
        <end position="63"/>
    </location>
</feature>
<keyword evidence="1" id="KW-0805">Transcription regulation</keyword>
<dbReference type="InterPro" id="IPR001387">
    <property type="entry name" value="Cro/C1-type_HTH"/>
</dbReference>
<dbReference type="AlphaFoldDB" id="A0A9X4RV06"/>
<gene>
    <name evidence="5" type="ORF">NMK71_07310</name>
</gene>
<dbReference type="Pfam" id="PF00717">
    <property type="entry name" value="Peptidase_S24"/>
    <property type="match status" value="1"/>
</dbReference>
<dbReference type="SMART" id="SM00530">
    <property type="entry name" value="HTH_XRE"/>
    <property type="match status" value="1"/>
</dbReference>
<dbReference type="CDD" id="cd00093">
    <property type="entry name" value="HTH_XRE"/>
    <property type="match status" value="1"/>
</dbReference>
<dbReference type="RefSeq" id="WP_304416061.1">
    <property type="nucleotide sequence ID" value="NZ_JANAIE010000001.1"/>
</dbReference>
<accession>A0A9X4RV06</accession>
<comment type="caution">
    <text evidence="5">The sequence shown here is derived from an EMBL/GenBank/DDBJ whole genome shotgun (WGS) entry which is preliminary data.</text>
</comment>
<name>A0A9X4RV06_9FLAO</name>
<dbReference type="InterPro" id="IPR010982">
    <property type="entry name" value="Lambda_DNA-bd_dom_sf"/>
</dbReference>
<protein>
    <submittedName>
        <fullName evidence="5">DNA-binding protein</fullName>
    </submittedName>
</protein>
<dbReference type="SUPFAM" id="SSF51306">
    <property type="entry name" value="LexA/Signal peptidase"/>
    <property type="match status" value="1"/>
</dbReference>
<evidence type="ECO:0000256" key="1">
    <source>
        <dbReference type="ARBA" id="ARBA00023015"/>
    </source>
</evidence>
<dbReference type="InterPro" id="IPR036286">
    <property type="entry name" value="LexA/Signal_pep-like_sf"/>
</dbReference>
<dbReference type="InterPro" id="IPR015927">
    <property type="entry name" value="Peptidase_S24_S26A/B/C"/>
</dbReference>
<dbReference type="Pfam" id="PF01381">
    <property type="entry name" value="HTH_3"/>
    <property type="match status" value="1"/>
</dbReference>
<evidence type="ECO:0000256" key="3">
    <source>
        <dbReference type="ARBA" id="ARBA00023163"/>
    </source>
</evidence>
<evidence type="ECO:0000313" key="6">
    <source>
        <dbReference type="Proteomes" id="UP001152599"/>
    </source>
</evidence>
<sequence>MQIPIENQRLREVREDLGYTQIEFAKMIGAGSSTVDIERGKVKLSGIVVKELYQQFQINPSWLFGESDQKIIRMSSASTMPKVISIDGDGDENIVMVSQKAAAGYGQNVEDAQWIGELPMFQIPLPEYRNSSYRGFEVKGDSMMPLIQDKSWVICSAVEKLEEIKDNDIYVVVEEDSIRLKMIEKDIENNLLNLISLNPEYAPVQVPYENVVEVWKFHSQLNFGKMNNMVTLNQIYSEIQDIKKKIG</sequence>
<dbReference type="EMBL" id="JANCMU010000003">
    <property type="protein sequence ID" value="MDG4946216.1"/>
    <property type="molecule type" value="Genomic_DNA"/>
</dbReference>